<dbReference type="RefSeq" id="WP_159545845.1">
    <property type="nucleotide sequence ID" value="NZ_CP047156.1"/>
</dbReference>
<feature type="transmembrane region" description="Helical" evidence="1">
    <location>
        <begin position="331"/>
        <end position="354"/>
    </location>
</feature>
<dbReference type="KEGG" id="eke:EK0264_11815"/>
<sequence>MADQIAELRPLPGRGDVPTLTAYADGRLTASVPDEGTTEFRIGPDGVVVLAAYVTEVPAPRRSPGQRRLYRMGWHLMDANRRPVAWLGNLERDLYGTDDLNAFAADAGLAVADRGAVPYSQLLSEDSKKIGPGTSKLTAFVAPASQWALAGTVLAGIFLCFGWFVPDGPALGIGLGMFLGIFVGPAFLPLLGILLAVHRENRWYAKHPAAVLRSADRAPGLTVTASSREVLVADLFKTKSASRSGRVQLVPYDTTQTDPERWSTRGLVVQASSSRSIDIPAVFDPTELQAFSNKTGIPVGPLQTDPAKLPGREKAKVDEVRLKLARRFGRVHWLALLLWILVPIALVLAVLGLVKVLPIAMSYCLVMIGYAVAIPSAWGMAQNQLNASALHPDQIQPPQPAPQRRRN</sequence>
<keyword evidence="1" id="KW-1133">Transmembrane helix</keyword>
<proteinExistence type="predicted"/>
<name>A0A7L4YPS3_9ACTN</name>
<dbReference type="InParanoid" id="A0A7L4YPS3"/>
<reference evidence="2 3" key="1">
    <citation type="journal article" date="2018" name="Int. J. Syst. Evol. Microbiol.">
        <title>Epidermidibacterium keratini gen. nov., sp. nov., a member of the family Sporichthyaceae, isolated from keratin epidermis.</title>
        <authorList>
            <person name="Lee D.G."/>
            <person name="Trujillo M.E."/>
            <person name="Kang S."/>
            <person name="Nam J.J."/>
            <person name="Kim Y.J."/>
        </authorList>
    </citation>
    <scope>NUCLEOTIDE SEQUENCE [LARGE SCALE GENOMIC DNA]</scope>
    <source>
        <strain evidence="2 3">EPI-7</strain>
    </source>
</reference>
<dbReference type="EMBL" id="CP047156">
    <property type="protein sequence ID" value="QHC00903.1"/>
    <property type="molecule type" value="Genomic_DNA"/>
</dbReference>
<accession>A0A7L4YPS3</accession>
<evidence type="ECO:0000313" key="2">
    <source>
        <dbReference type="EMBL" id="QHC00903.1"/>
    </source>
</evidence>
<keyword evidence="1" id="KW-0472">Membrane</keyword>
<dbReference type="OrthoDB" id="5193525at2"/>
<keyword evidence="3" id="KW-1185">Reference proteome</keyword>
<evidence type="ECO:0000256" key="1">
    <source>
        <dbReference type="SAM" id="Phobius"/>
    </source>
</evidence>
<protein>
    <submittedName>
        <fullName evidence="2">Uncharacterized protein</fullName>
    </submittedName>
</protein>
<dbReference type="Proteomes" id="UP000463857">
    <property type="component" value="Chromosome"/>
</dbReference>
<keyword evidence="1" id="KW-0812">Transmembrane</keyword>
<organism evidence="2 3">
    <name type="scientific">Epidermidibacterium keratini</name>
    <dbReference type="NCBI Taxonomy" id="1891644"/>
    <lineage>
        <taxon>Bacteria</taxon>
        <taxon>Bacillati</taxon>
        <taxon>Actinomycetota</taxon>
        <taxon>Actinomycetes</taxon>
        <taxon>Sporichthyales</taxon>
        <taxon>Sporichthyaceae</taxon>
        <taxon>Epidermidibacterium</taxon>
    </lineage>
</organism>
<feature type="transmembrane region" description="Helical" evidence="1">
    <location>
        <begin position="170"/>
        <end position="197"/>
    </location>
</feature>
<feature type="transmembrane region" description="Helical" evidence="1">
    <location>
        <begin position="137"/>
        <end position="164"/>
    </location>
</feature>
<dbReference type="AlphaFoldDB" id="A0A7L4YPS3"/>
<gene>
    <name evidence="2" type="ORF">EK0264_11815</name>
</gene>
<evidence type="ECO:0000313" key="3">
    <source>
        <dbReference type="Proteomes" id="UP000463857"/>
    </source>
</evidence>
<feature type="transmembrane region" description="Helical" evidence="1">
    <location>
        <begin position="360"/>
        <end position="381"/>
    </location>
</feature>